<dbReference type="Pfam" id="PF13746">
    <property type="entry name" value="Fer4_18"/>
    <property type="match status" value="1"/>
</dbReference>
<dbReference type="Pfam" id="PF11614">
    <property type="entry name" value="FixG_C"/>
    <property type="match status" value="1"/>
</dbReference>
<dbReference type="GO" id="GO:0051539">
    <property type="term" value="F:4 iron, 4 sulfur cluster binding"/>
    <property type="evidence" value="ECO:0007669"/>
    <property type="project" value="UniProtKB-KW"/>
</dbReference>
<reference evidence="9 10" key="2">
    <citation type="journal article" date="2011" name="J. Bacteriol.">
        <title>Genomes of three methylotrophs from a single niche uncover genetic and metabolic divergence of Methylophilaceae.</title>
        <authorList>
            <person name="Lapidus A."/>
            <person name="Clum A."/>
            <person name="Labutti K."/>
            <person name="Kaluzhnaya M.G."/>
            <person name="Lim S."/>
            <person name="Beck D.A."/>
            <person name="Glavina Del Rio T."/>
            <person name="Nolan M."/>
            <person name="Mavromatis K."/>
            <person name="Huntemann M."/>
            <person name="Lucas S."/>
            <person name="Lidstrom M.E."/>
            <person name="Ivanova N."/>
            <person name="Chistoserdova L."/>
        </authorList>
    </citation>
    <scope>NUCLEOTIDE SEQUENCE [LARGE SCALE GENOMIC DNA]</scope>
    <source>
        <strain evidence="9 10">301</strain>
    </source>
</reference>
<keyword evidence="7" id="KW-1133">Transmembrane helix</keyword>
<evidence type="ECO:0000259" key="8">
    <source>
        <dbReference type="PROSITE" id="PS51379"/>
    </source>
</evidence>
<feature type="transmembrane region" description="Helical" evidence="7">
    <location>
        <begin position="160"/>
        <end position="177"/>
    </location>
</feature>
<sequence>MTVSQKTPKKVIPIAVHTSMFAAQNKIYPRATSGYFTNWRWIMVWITQLIFYGTPWLEFGQRQAVLLDIDTHKFYIFGLILYPQDLIYLAVILIISALALFLFTTVAGRLWCGFSCPQSVYTKIFLWIEYRVEGDRATRIKLDSKKVTVKTHYKKWIKHAIWISFSIWTGFTFLGYFTPIRHLFDGIFNFSLGPWETFWISFYGLATYGNAGFLREQVCLHMCPYARFQGVMFDKDTLIVTYDEKRGEPRSGRSRNVDAKEKGLGDCIDCSFCVQVCPVGIDIRDGLQYECISCGLCIDACDSVMDKMDYPRGLIKFSTLNSAGLSEVTLNDKHETSATQEVAHKILRPRVLIYGGLLLLLCVGFVVSLSLRSSFMVDVIRDRGVMSRITSDGAIENVYRLQITNATEETQTYRVSVEGLDGLSISSGDAFMVNAASERMVPISLQIPDGSVSSGSHKIMFKIEALGRDEQISEKSTFLMPR</sequence>
<dbReference type="OrthoDB" id="9811700at2"/>
<dbReference type="InterPro" id="IPR051684">
    <property type="entry name" value="Electron_Trans/Redox"/>
</dbReference>
<dbReference type="PROSITE" id="PS51379">
    <property type="entry name" value="4FE4S_FER_2"/>
    <property type="match status" value="1"/>
</dbReference>
<dbReference type="FunFam" id="1.10.1060.10:FF:000015">
    <property type="entry name" value="Cytochrome c oxidase accessory protein CcoG"/>
    <property type="match status" value="1"/>
</dbReference>
<dbReference type="InterPro" id="IPR009051">
    <property type="entry name" value="Helical_ferredxn"/>
</dbReference>
<dbReference type="RefSeq" id="WP_013148340.1">
    <property type="nucleotide sequence ID" value="NC_014207.1"/>
</dbReference>
<evidence type="ECO:0000256" key="1">
    <source>
        <dbReference type="ARBA" id="ARBA00022448"/>
    </source>
</evidence>
<name>D7DIZ3_METV0</name>
<feature type="domain" description="4Fe-4S ferredoxin-type" evidence="8">
    <location>
        <begin position="253"/>
        <end position="286"/>
    </location>
</feature>
<keyword evidence="4" id="KW-0249">Electron transport</keyword>
<dbReference type="GO" id="GO:0046872">
    <property type="term" value="F:metal ion binding"/>
    <property type="evidence" value="ECO:0007669"/>
    <property type="project" value="UniProtKB-KW"/>
</dbReference>
<protein>
    <submittedName>
        <fullName evidence="9">Cytochrome c oxidase accessory protein CcoG</fullName>
    </submittedName>
</protein>
<dbReference type="InterPro" id="IPR017900">
    <property type="entry name" value="4Fe4S_Fe_S_CS"/>
</dbReference>
<keyword evidence="10" id="KW-1185">Reference proteome</keyword>
<proteinExistence type="predicted"/>
<keyword evidence="3" id="KW-0479">Metal-binding</keyword>
<keyword evidence="7" id="KW-0472">Membrane</keyword>
<keyword evidence="5" id="KW-0408">Iron</keyword>
<dbReference type="SUPFAM" id="SSF54862">
    <property type="entry name" value="4Fe-4S ferredoxins"/>
    <property type="match status" value="1"/>
</dbReference>
<evidence type="ECO:0000256" key="6">
    <source>
        <dbReference type="ARBA" id="ARBA00023014"/>
    </source>
</evidence>
<evidence type="ECO:0000256" key="3">
    <source>
        <dbReference type="ARBA" id="ARBA00022723"/>
    </source>
</evidence>
<dbReference type="Gene3D" id="1.10.1060.10">
    <property type="entry name" value="Alpha-helical ferredoxin"/>
    <property type="match status" value="1"/>
</dbReference>
<dbReference type="Gene3D" id="2.60.40.10">
    <property type="entry name" value="Immunoglobulins"/>
    <property type="match status" value="1"/>
</dbReference>
<dbReference type="PROSITE" id="PS00198">
    <property type="entry name" value="4FE4S_FER_1"/>
    <property type="match status" value="1"/>
</dbReference>
<keyword evidence="7" id="KW-0812">Transmembrane</keyword>
<keyword evidence="6" id="KW-0411">Iron-sulfur</keyword>
<evidence type="ECO:0000256" key="7">
    <source>
        <dbReference type="SAM" id="Phobius"/>
    </source>
</evidence>
<gene>
    <name evidence="9" type="ordered locus">M301_1648</name>
</gene>
<dbReference type="InterPro" id="IPR017896">
    <property type="entry name" value="4Fe4S_Fe-S-bd"/>
</dbReference>
<evidence type="ECO:0000313" key="10">
    <source>
        <dbReference type="Proteomes" id="UP000000383"/>
    </source>
</evidence>
<dbReference type="NCBIfam" id="TIGR02745">
    <property type="entry name" value="ccoG_rdxA_fixG"/>
    <property type="match status" value="1"/>
</dbReference>
<reference evidence="10" key="1">
    <citation type="submission" date="2010-05" db="EMBL/GenBank/DDBJ databases">
        <title>Complete sequence of Methylotenera sp. 301.</title>
        <authorList>
            <person name="Lucas S."/>
            <person name="Copeland A."/>
            <person name="Lapidus A."/>
            <person name="Cheng J.-F."/>
            <person name="Bruce D."/>
            <person name="Goodwin L."/>
            <person name="Pitluck S."/>
            <person name="Clum A."/>
            <person name="Land M."/>
            <person name="Hauser L."/>
            <person name="Kyrpides N."/>
            <person name="Ivanova N."/>
            <person name="Chistoservova L."/>
            <person name="Kalyuzhnaya M."/>
            <person name="Woyke T."/>
        </authorList>
    </citation>
    <scope>NUCLEOTIDE SEQUENCE [LARGE SCALE GENOMIC DNA]</scope>
    <source>
        <strain evidence="10">301</strain>
    </source>
</reference>
<dbReference type="InterPro" id="IPR032879">
    <property type="entry name" value="FixG_C"/>
</dbReference>
<dbReference type="InterPro" id="IPR013783">
    <property type="entry name" value="Ig-like_fold"/>
</dbReference>
<keyword evidence="1" id="KW-0813">Transport</keyword>
<dbReference type="AlphaFoldDB" id="D7DIZ3"/>
<evidence type="ECO:0000256" key="5">
    <source>
        <dbReference type="ARBA" id="ARBA00023004"/>
    </source>
</evidence>
<feature type="transmembrane region" description="Helical" evidence="7">
    <location>
        <begin position="86"/>
        <end position="107"/>
    </location>
</feature>
<dbReference type="PANTHER" id="PTHR30176">
    <property type="entry name" value="FERREDOXIN-TYPE PROTEIN NAPH"/>
    <property type="match status" value="1"/>
</dbReference>
<evidence type="ECO:0000313" key="9">
    <source>
        <dbReference type="EMBL" id="ADI30028.1"/>
    </source>
</evidence>
<dbReference type="PANTHER" id="PTHR30176:SF3">
    <property type="entry name" value="FERREDOXIN-TYPE PROTEIN NAPH"/>
    <property type="match status" value="1"/>
</dbReference>
<evidence type="ECO:0000256" key="4">
    <source>
        <dbReference type="ARBA" id="ARBA00022982"/>
    </source>
</evidence>
<dbReference type="GO" id="GO:0005886">
    <property type="term" value="C:plasma membrane"/>
    <property type="evidence" value="ECO:0007669"/>
    <property type="project" value="TreeGrafter"/>
</dbReference>
<dbReference type="EMBL" id="CP002056">
    <property type="protein sequence ID" value="ADI30028.1"/>
    <property type="molecule type" value="Genomic_DNA"/>
</dbReference>
<accession>D7DIZ3</accession>
<dbReference type="STRING" id="666681.M301_1648"/>
<dbReference type="HOGENOM" id="CLU_032118_0_0_4"/>
<feature type="transmembrane region" description="Helical" evidence="7">
    <location>
        <begin position="351"/>
        <end position="371"/>
    </location>
</feature>
<evidence type="ECO:0000256" key="2">
    <source>
        <dbReference type="ARBA" id="ARBA00022485"/>
    </source>
</evidence>
<feature type="transmembrane region" description="Helical" evidence="7">
    <location>
        <begin position="39"/>
        <end position="57"/>
    </location>
</feature>
<dbReference type="Pfam" id="PF12801">
    <property type="entry name" value="Fer4_5"/>
    <property type="match status" value="1"/>
</dbReference>
<dbReference type="Proteomes" id="UP000000383">
    <property type="component" value="Chromosome"/>
</dbReference>
<dbReference type="InterPro" id="IPR014116">
    <property type="entry name" value="Cyt_c_oxidase_cbb3_FixG"/>
</dbReference>
<keyword evidence="2" id="KW-0004">4Fe-4S</keyword>
<dbReference type="eggNOG" id="COG0348">
    <property type="taxonomic scope" value="Bacteria"/>
</dbReference>
<dbReference type="KEGG" id="meh:M301_1648"/>
<feature type="transmembrane region" description="Helical" evidence="7">
    <location>
        <begin position="197"/>
        <end position="214"/>
    </location>
</feature>
<organism evidence="9 10">
    <name type="scientific">Methylotenera versatilis (strain 301)</name>
    <dbReference type="NCBI Taxonomy" id="666681"/>
    <lineage>
        <taxon>Bacteria</taxon>
        <taxon>Pseudomonadati</taxon>
        <taxon>Pseudomonadota</taxon>
        <taxon>Betaproteobacteria</taxon>
        <taxon>Nitrosomonadales</taxon>
        <taxon>Methylophilaceae</taxon>
        <taxon>Methylotenera</taxon>
    </lineage>
</organism>